<name>A0A2A6FIQ7_9HYPH</name>
<dbReference type="Proteomes" id="UP000219182">
    <property type="component" value="Unassembled WGS sequence"/>
</dbReference>
<accession>A0A2A6FIQ7</accession>
<proteinExistence type="predicted"/>
<organism evidence="1 2">
    <name type="scientific">Mesorhizobium sanjuanii</name>
    <dbReference type="NCBI Taxonomy" id="2037900"/>
    <lineage>
        <taxon>Bacteria</taxon>
        <taxon>Pseudomonadati</taxon>
        <taxon>Pseudomonadota</taxon>
        <taxon>Alphaproteobacteria</taxon>
        <taxon>Hyphomicrobiales</taxon>
        <taxon>Phyllobacteriaceae</taxon>
        <taxon>Mesorhizobium</taxon>
    </lineage>
</organism>
<sequence>MERRHAIRRIKDGLWEVYDIDDETVVFVDEVPLTNLQDEEALDALELLRDGFLLPKRRESSSGRS</sequence>
<gene>
    <name evidence="1" type="ORF">CN311_07055</name>
</gene>
<comment type="caution">
    <text evidence="1">The sequence shown here is derived from an EMBL/GenBank/DDBJ whole genome shotgun (WGS) entry which is preliminary data.</text>
</comment>
<keyword evidence="2" id="KW-1185">Reference proteome</keyword>
<protein>
    <submittedName>
        <fullName evidence="1">Uncharacterized protein</fullName>
    </submittedName>
</protein>
<evidence type="ECO:0000313" key="2">
    <source>
        <dbReference type="Proteomes" id="UP000219182"/>
    </source>
</evidence>
<dbReference type="EMBL" id="NWQG01000038">
    <property type="protein sequence ID" value="PDQ21837.1"/>
    <property type="molecule type" value="Genomic_DNA"/>
</dbReference>
<reference evidence="1 2" key="1">
    <citation type="submission" date="2017-09" db="EMBL/GenBank/DDBJ databases">
        <title>Mesorhizobum sanjuanii sp. nov. isolated from nodules of Lotus tenuis in saline-alkaline lowlands of Flooding Pampa.</title>
        <authorList>
            <person name="Sannazzaro A.I."/>
            <person name="Torres Tejerizo G.A."/>
            <person name="Fontana F."/>
            <person name="Cumpa Velazquez L.M."/>
            <person name="Hansen L."/>
            <person name="Pistorio M."/>
            <person name="Estrella M.J."/>
        </authorList>
    </citation>
    <scope>NUCLEOTIDE SEQUENCE [LARGE SCALE GENOMIC DNA]</scope>
    <source>
        <strain evidence="1 2">BSA136</strain>
    </source>
</reference>
<dbReference type="AlphaFoldDB" id="A0A2A6FIQ7"/>
<evidence type="ECO:0000313" key="1">
    <source>
        <dbReference type="EMBL" id="PDQ21837.1"/>
    </source>
</evidence>